<keyword evidence="3" id="KW-1185">Reference proteome</keyword>
<dbReference type="Gene3D" id="1.10.260.40">
    <property type="entry name" value="lambda repressor-like DNA-binding domains"/>
    <property type="match status" value="1"/>
</dbReference>
<evidence type="ECO:0000313" key="3">
    <source>
        <dbReference type="Proteomes" id="UP001207626"/>
    </source>
</evidence>
<reference evidence="2 3" key="1">
    <citation type="submission" date="2022-05" db="EMBL/GenBank/DDBJ databases">
        <title>Genome Sequencing of Bee-Associated Microbes.</title>
        <authorList>
            <person name="Dunlap C."/>
        </authorList>
    </citation>
    <scope>NUCLEOTIDE SEQUENCE [LARGE SCALE GENOMIC DNA]</scope>
    <source>
        <strain evidence="2 3">NRRL NRS-1438</strain>
    </source>
</reference>
<protein>
    <submittedName>
        <fullName evidence="2">Helix-turn-helix domain-containing protein</fullName>
    </submittedName>
</protein>
<dbReference type="InterPro" id="IPR010982">
    <property type="entry name" value="Lambda_DNA-bd_dom_sf"/>
</dbReference>
<dbReference type="Pfam" id="PF01381">
    <property type="entry name" value="HTH_3"/>
    <property type="match status" value="1"/>
</dbReference>
<dbReference type="RefSeq" id="WP_087433411.1">
    <property type="nucleotide sequence ID" value="NZ_JAMDLV010000049.1"/>
</dbReference>
<feature type="domain" description="HTH cro/C1-type" evidence="1">
    <location>
        <begin position="15"/>
        <end position="70"/>
    </location>
</feature>
<accession>A0ABT4DRD2</accession>
<dbReference type="InterPro" id="IPR001387">
    <property type="entry name" value="Cro/C1-type_HTH"/>
</dbReference>
<comment type="caution">
    <text evidence="2">The sequence shown here is derived from an EMBL/GenBank/DDBJ whole genome shotgun (WGS) entry which is preliminary data.</text>
</comment>
<evidence type="ECO:0000259" key="1">
    <source>
        <dbReference type="PROSITE" id="PS50943"/>
    </source>
</evidence>
<dbReference type="SUPFAM" id="SSF48452">
    <property type="entry name" value="TPR-like"/>
    <property type="match status" value="1"/>
</dbReference>
<name>A0ABT4DRD2_9BACL</name>
<dbReference type="EMBL" id="JAMDLW010000010">
    <property type="protein sequence ID" value="MCY9519906.1"/>
    <property type="molecule type" value="Genomic_DNA"/>
</dbReference>
<dbReference type="Proteomes" id="UP001207626">
    <property type="component" value="Unassembled WGS sequence"/>
</dbReference>
<dbReference type="CDD" id="cd00093">
    <property type="entry name" value="HTH_XRE"/>
    <property type="match status" value="1"/>
</dbReference>
<proteinExistence type="predicted"/>
<dbReference type="SUPFAM" id="SSF47413">
    <property type="entry name" value="lambda repressor-like DNA-binding domains"/>
    <property type="match status" value="1"/>
</dbReference>
<organism evidence="2 3">
    <name type="scientific">Paenibacillus apiarius</name>
    <dbReference type="NCBI Taxonomy" id="46240"/>
    <lineage>
        <taxon>Bacteria</taxon>
        <taxon>Bacillati</taxon>
        <taxon>Bacillota</taxon>
        <taxon>Bacilli</taxon>
        <taxon>Bacillales</taxon>
        <taxon>Paenibacillaceae</taxon>
        <taxon>Paenibacillus</taxon>
    </lineage>
</organism>
<dbReference type="Gene3D" id="1.25.40.10">
    <property type="entry name" value="Tetratricopeptide repeat domain"/>
    <property type="match status" value="2"/>
</dbReference>
<dbReference type="InterPro" id="IPR011990">
    <property type="entry name" value="TPR-like_helical_dom_sf"/>
</dbReference>
<evidence type="ECO:0000313" key="2">
    <source>
        <dbReference type="EMBL" id="MCY9519906.1"/>
    </source>
</evidence>
<dbReference type="PROSITE" id="PS50943">
    <property type="entry name" value="HTH_CROC1"/>
    <property type="match status" value="1"/>
</dbReference>
<dbReference type="SMART" id="SM00530">
    <property type="entry name" value="HTH_XRE"/>
    <property type="match status" value="1"/>
</dbReference>
<gene>
    <name evidence="2" type="ORF">M5X09_09450</name>
</gene>
<sequence length="433" mass="50502">MRAESLQFTTIGDFIRTRRQEANLTLVQLEEMTGVGKGIISKIENGETKRPEFKTMHALASVLDTAYPNIVELYLSVEQRADVLMSILKESIYSGPSLCYKIAAQFLRDEKKDSTELVGQLYRFAGSIEDAVSVRLSLYKLIIKYSRTHGIQDYFAKALLQEYLIERDNLELLHSTYHTGKNIAHYVQFLSSEEQISFYYKIGAHAYQLNKHQESIDFCKQVLILDTTDSVTKAHALSFISFSYYFLDNYDMAEHYLRQYCTFQFPFVQENADFMTAKLNGKKGNVELAIHQMEQCLEKSAHKVNIIYDLFDLYLQQNNLDAIEKLFQREEQLIEAERSNHPSLIAELALYYKNKSEYYKLIAMHEQSVDCLLKSITMFVSVDRHTNAYECIELLFDRLYENCDPINNMKYLHRIKSMFYELNSSKQKIGEMI</sequence>